<proteinExistence type="inferred from homology"/>
<dbReference type="GO" id="GO:0005739">
    <property type="term" value="C:mitochondrion"/>
    <property type="evidence" value="ECO:0007669"/>
    <property type="project" value="TreeGrafter"/>
</dbReference>
<dbReference type="AlphaFoldDB" id="A0A9P0QU70"/>
<dbReference type="GO" id="GO:0045454">
    <property type="term" value="P:cell redox homeostasis"/>
    <property type="evidence" value="ECO:0007669"/>
    <property type="project" value="TreeGrafter"/>
</dbReference>
<comment type="similarity">
    <text evidence="1 7">Belongs to the peroxiredoxin family. Prx5 subfamily.</text>
</comment>
<dbReference type="PANTHER" id="PTHR10430">
    <property type="entry name" value="PEROXIREDOXIN"/>
    <property type="match status" value="1"/>
</dbReference>
<keyword evidence="10" id="KW-1185">Reference proteome</keyword>
<evidence type="ECO:0000256" key="6">
    <source>
        <dbReference type="PIRSR" id="PIRSR637944-1"/>
    </source>
</evidence>
<evidence type="ECO:0000256" key="1">
    <source>
        <dbReference type="ARBA" id="ARBA00010505"/>
    </source>
</evidence>
<organism evidence="9 10">
    <name type="scientific">[Candida] railenensis</name>
    <dbReference type="NCBI Taxonomy" id="45579"/>
    <lineage>
        <taxon>Eukaryota</taxon>
        <taxon>Fungi</taxon>
        <taxon>Dikarya</taxon>
        <taxon>Ascomycota</taxon>
        <taxon>Saccharomycotina</taxon>
        <taxon>Pichiomycetes</taxon>
        <taxon>Debaryomycetaceae</taxon>
        <taxon>Kurtzmaniella</taxon>
    </lineage>
</organism>
<accession>A0A9P0QU70</accession>
<evidence type="ECO:0000256" key="2">
    <source>
        <dbReference type="ARBA" id="ARBA00022559"/>
    </source>
</evidence>
<comment type="caution">
    <text evidence="9">The sequence shown here is derived from an EMBL/GenBank/DDBJ whole genome shotgun (WGS) entry which is preliminary data.</text>
</comment>
<reference evidence="9" key="1">
    <citation type="submission" date="2022-03" db="EMBL/GenBank/DDBJ databases">
        <authorList>
            <person name="Legras J.-L."/>
            <person name="Devillers H."/>
            <person name="Grondin C."/>
        </authorList>
    </citation>
    <scope>NUCLEOTIDE SEQUENCE</scope>
    <source>
        <strain evidence="9">CLIB 1423</strain>
    </source>
</reference>
<feature type="active site" description="Cysteine sulfenic acid (-SOH) intermediate" evidence="6">
    <location>
        <position position="61"/>
    </location>
</feature>
<dbReference type="InterPro" id="IPR036249">
    <property type="entry name" value="Thioredoxin-like_sf"/>
</dbReference>
<dbReference type="EMBL" id="CAKXYY010000032">
    <property type="protein sequence ID" value="CAH2355725.1"/>
    <property type="molecule type" value="Genomic_DNA"/>
</dbReference>
<gene>
    <name evidence="9" type="ORF">CLIB1423_32S00606</name>
</gene>
<feature type="domain" description="Thioredoxin" evidence="8">
    <location>
        <begin position="12"/>
        <end position="178"/>
    </location>
</feature>
<dbReference type="Proteomes" id="UP000837801">
    <property type="component" value="Unassembled WGS sequence"/>
</dbReference>
<evidence type="ECO:0000313" key="9">
    <source>
        <dbReference type="EMBL" id="CAH2355725.1"/>
    </source>
</evidence>
<protein>
    <submittedName>
        <fullName evidence="9">Peroxiredoxin Ahp1p</fullName>
    </submittedName>
</protein>
<dbReference type="InterPro" id="IPR013766">
    <property type="entry name" value="Thioredoxin_domain"/>
</dbReference>
<evidence type="ECO:0000256" key="3">
    <source>
        <dbReference type="ARBA" id="ARBA00022862"/>
    </source>
</evidence>
<dbReference type="PANTHER" id="PTHR10430:SF16">
    <property type="entry name" value="PEROXIREDOXIN-5, MITOCHONDRIAL"/>
    <property type="match status" value="1"/>
</dbReference>
<dbReference type="Gene3D" id="3.40.30.10">
    <property type="entry name" value="Glutaredoxin"/>
    <property type="match status" value="1"/>
</dbReference>
<name>A0A9P0QU70_9ASCO</name>
<keyword evidence="2 7" id="KW-0575">Peroxidase</keyword>
<evidence type="ECO:0000256" key="7">
    <source>
        <dbReference type="RuleBase" id="RU366011"/>
    </source>
</evidence>
<keyword evidence="5 7" id="KW-0676">Redox-active center</keyword>
<dbReference type="SUPFAM" id="SSF52833">
    <property type="entry name" value="Thioredoxin-like"/>
    <property type="match status" value="1"/>
</dbReference>
<keyword evidence="3 7" id="KW-0049">Antioxidant</keyword>
<evidence type="ECO:0000313" key="10">
    <source>
        <dbReference type="Proteomes" id="UP000837801"/>
    </source>
</evidence>
<dbReference type="GO" id="GO:0034599">
    <property type="term" value="P:cellular response to oxidative stress"/>
    <property type="evidence" value="ECO:0007669"/>
    <property type="project" value="InterPro"/>
</dbReference>
<comment type="function">
    <text evidence="7">Thiol-specific peroxidase that catalyzes the reduction of hydrogen peroxide and organic hydroperoxides to water and alcohols, respectively. Plays a role in cell protection against oxidative stress by detoxifying peroxides.</text>
</comment>
<evidence type="ECO:0000259" key="8">
    <source>
        <dbReference type="PROSITE" id="PS51352"/>
    </source>
</evidence>
<dbReference type="Pfam" id="PF08534">
    <property type="entry name" value="Redoxin"/>
    <property type="match status" value="1"/>
</dbReference>
<dbReference type="CDD" id="cd03013">
    <property type="entry name" value="PRX5_like"/>
    <property type="match status" value="1"/>
</dbReference>
<sequence length="178" mass="19324">MSPVEISDAFPTDVKLKYIPYSKEHTDISACGNPVIYDLAKELPGKKIIITAAPGAFTPTCTEQHIPGYIKDAEKFKAKGVDKIIVLTTNDPFVNAAWGKALGYTNEENFIIFATDPNGALSTELGDNYLVDLSKVGFGLRTNRYAAIVDNGKVTFLENEDEGGFSDITKADSLLGRL</sequence>
<dbReference type="GO" id="GO:0042744">
    <property type="term" value="P:hydrogen peroxide catabolic process"/>
    <property type="evidence" value="ECO:0007669"/>
    <property type="project" value="TreeGrafter"/>
</dbReference>
<evidence type="ECO:0000256" key="4">
    <source>
        <dbReference type="ARBA" id="ARBA00023002"/>
    </source>
</evidence>
<dbReference type="InterPro" id="IPR037944">
    <property type="entry name" value="PRX5-like"/>
</dbReference>
<dbReference type="InterPro" id="IPR013740">
    <property type="entry name" value="Redoxin"/>
</dbReference>
<dbReference type="PROSITE" id="PS51352">
    <property type="entry name" value="THIOREDOXIN_2"/>
    <property type="match status" value="1"/>
</dbReference>
<dbReference type="OrthoDB" id="195498at2759"/>
<evidence type="ECO:0000256" key="5">
    <source>
        <dbReference type="ARBA" id="ARBA00023284"/>
    </source>
</evidence>
<keyword evidence="4 7" id="KW-0560">Oxidoreductase</keyword>
<dbReference type="GO" id="GO:0008379">
    <property type="term" value="F:thioredoxin peroxidase activity"/>
    <property type="evidence" value="ECO:0007669"/>
    <property type="project" value="InterPro"/>
</dbReference>
<dbReference type="GO" id="GO:0005777">
    <property type="term" value="C:peroxisome"/>
    <property type="evidence" value="ECO:0007669"/>
    <property type="project" value="TreeGrafter"/>
</dbReference>